<name>A0A150G713_GONPE</name>
<dbReference type="OrthoDB" id="536369at2759"/>
<proteinExistence type="predicted"/>
<protein>
    <recommendedName>
        <fullName evidence="3">HYR domain-containing protein</fullName>
    </recommendedName>
</protein>
<evidence type="ECO:0000313" key="2">
    <source>
        <dbReference type="Proteomes" id="UP000075714"/>
    </source>
</evidence>
<keyword evidence="2" id="KW-1185">Reference proteome</keyword>
<evidence type="ECO:0008006" key="3">
    <source>
        <dbReference type="Google" id="ProtNLM"/>
    </source>
</evidence>
<dbReference type="Proteomes" id="UP000075714">
    <property type="component" value="Unassembled WGS sequence"/>
</dbReference>
<dbReference type="EMBL" id="LSYV01000053">
    <property type="protein sequence ID" value="KXZ45624.1"/>
    <property type="molecule type" value="Genomic_DNA"/>
</dbReference>
<accession>A0A150G713</accession>
<comment type="caution">
    <text evidence="1">The sequence shown here is derived from an EMBL/GenBank/DDBJ whole genome shotgun (WGS) entry which is preliminary data.</text>
</comment>
<reference evidence="2" key="1">
    <citation type="journal article" date="2016" name="Nat. Commun.">
        <title>The Gonium pectorale genome demonstrates co-option of cell cycle regulation during the evolution of multicellularity.</title>
        <authorList>
            <person name="Hanschen E.R."/>
            <person name="Marriage T.N."/>
            <person name="Ferris P.J."/>
            <person name="Hamaji T."/>
            <person name="Toyoda A."/>
            <person name="Fujiyama A."/>
            <person name="Neme R."/>
            <person name="Noguchi H."/>
            <person name="Minakuchi Y."/>
            <person name="Suzuki M."/>
            <person name="Kawai-Toyooka H."/>
            <person name="Smith D.R."/>
            <person name="Sparks H."/>
            <person name="Anderson J."/>
            <person name="Bakaric R."/>
            <person name="Luria V."/>
            <person name="Karger A."/>
            <person name="Kirschner M.W."/>
            <person name="Durand P.M."/>
            <person name="Michod R.E."/>
            <person name="Nozaki H."/>
            <person name="Olson B.J."/>
        </authorList>
    </citation>
    <scope>NUCLEOTIDE SEQUENCE [LARGE SCALE GENOMIC DNA]</scope>
    <source>
        <strain evidence="2">NIES-2863</strain>
    </source>
</reference>
<dbReference type="Gene3D" id="2.60.40.10">
    <property type="entry name" value="Immunoglobulins"/>
    <property type="match status" value="1"/>
</dbReference>
<dbReference type="InterPro" id="IPR013783">
    <property type="entry name" value="Ig-like_fold"/>
</dbReference>
<dbReference type="STRING" id="33097.A0A150G713"/>
<organism evidence="1 2">
    <name type="scientific">Gonium pectorale</name>
    <name type="common">Green alga</name>
    <dbReference type="NCBI Taxonomy" id="33097"/>
    <lineage>
        <taxon>Eukaryota</taxon>
        <taxon>Viridiplantae</taxon>
        <taxon>Chlorophyta</taxon>
        <taxon>core chlorophytes</taxon>
        <taxon>Chlorophyceae</taxon>
        <taxon>CS clade</taxon>
        <taxon>Chlamydomonadales</taxon>
        <taxon>Volvocaceae</taxon>
        <taxon>Gonium</taxon>
    </lineage>
</organism>
<evidence type="ECO:0000313" key="1">
    <source>
        <dbReference type="EMBL" id="KXZ45624.1"/>
    </source>
</evidence>
<gene>
    <name evidence="1" type="ORF">GPECTOR_52g26</name>
</gene>
<dbReference type="AlphaFoldDB" id="A0A150G713"/>
<sequence length="213" mass="21676">MVALEVFSAFTEWGATATDLRDGKVAARVVSGVVNTSAVTQPGQPIRVVYEATDSAGNVARRVRLVTVYDSCNATNEIRCAETLQCSVFKTCSSLSGKSTAAITAIASKTTQTTTTKPPDTIAPVVTVSPPGVPYATPNGTSGLITSVYVGDTYIDAGATATDEVPSSSGGASTFVRVNVLSSILSPAGAIVSAVSTDNPTGELSFLAAEAFV</sequence>